<comment type="similarity">
    <text evidence="3">Belongs to the TVP38/TMEM64 family.</text>
</comment>
<feature type="region of interest" description="Disordered" evidence="10">
    <location>
        <begin position="217"/>
        <end position="339"/>
    </location>
</feature>
<feature type="transmembrane region" description="Helical" evidence="11">
    <location>
        <begin position="153"/>
        <end position="173"/>
    </location>
</feature>
<protein>
    <recommendedName>
        <fullName evidence="4">Golgi apparatus membrane protein TVP38</fullName>
    </recommendedName>
    <alternativeName>
        <fullName evidence="5">Golgi apparatus membrane protein tvp38</fullName>
    </alternativeName>
</protein>
<gene>
    <name evidence="13" type="ORF">BN946_scf184641.g4</name>
</gene>
<evidence type="ECO:0000256" key="7">
    <source>
        <dbReference type="ARBA" id="ARBA00022989"/>
    </source>
</evidence>
<sequence length="339" mass="37452">MFILSFPPVRLYAYTSFAYAELSTLKLFGHEIIAILCGDVWGVWVGFGIVAAGTVLGELGNFYAFRWCCTARWKKIEEKRLTYALYAEVVRRGGLVVPTVMRLTFIPGHLLTAIFSTCGMSIWMFFGAAVISLPKQLAIVYIGSVQGSGGNTPVTSAIKAVVVLATVAMTYLAMRYVNAKVDQVKADVVYARRKRRQARMGEEDVFARTPSAEAGLDPVETVVSIDEQSAPREARSSKKSVTTLYMPKPQHVVWRESSTMDTHRPQRSGRLWGHKESSGASGNHRKLPDGPESVRPKSPGGTSRDIEVIELGGRDSALRARRHAEDQETSKSARKDDTY</sequence>
<dbReference type="EMBL" id="CCBP010000182">
    <property type="protein sequence ID" value="CDO74538.1"/>
    <property type="molecule type" value="Genomic_DNA"/>
</dbReference>
<keyword evidence="14" id="KW-1185">Reference proteome</keyword>
<evidence type="ECO:0000256" key="8">
    <source>
        <dbReference type="ARBA" id="ARBA00023034"/>
    </source>
</evidence>
<feature type="domain" description="VTT" evidence="12">
    <location>
        <begin position="30"/>
        <end position="144"/>
    </location>
</feature>
<accession>A0A060SQ12</accession>
<dbReference type="InterPro" id="IPR032816">
    <property type="entry name" value="VTT_dom"/>
</dbReference>
<dbReference type="STRING" id="5643.A0A060SQ12"/>
<proteinExistence type="inferred from homology"/>
<comment type="subcellular location">
    <subcellularLocation>
        <location evidence="2">Golgi apparatus membrane</location>
        <topology evidence="2">Multi-pass membrane protein</topology>
    </subcellularLocation>
</comment>
<comment type="caution">
    <text evidence="13">The sequence shown here is derived from an EMBL/GenBank/DDBJ whole genome shotgun (WGS) entry which is preliminary data.</text>
</comment>
<dbReference type="InterPro" id="IPR051076">
    <property type="entry name" value="Golgi_membrane_TVP38/TMEM64"/>
</dbReference>
<dbReference type="GO" id="GO:0000139">
    <property type="term" value="C:Golgi membrane"/>
    <property type="evidence" value="ECO:0007669"/>
    <property type="project" value="UniProtKB-SubCell"/>
</dbReference>
<evidence type="ECO:0000256" key="1">
    <source>
        <dbReference type="ARBA" id="ARBA00002978"/>
    </source>
</evidence>
<evidence type="ECO:0000256" key="9">
    <source>
        <dbReference type="ARBA" id="ARBA00023136"/>
    </source>
</evidence>
<name>A0A060SQ12_PYCCI</name>
<dbReference type="Proteomes" id="UP000029665">
    <property type="component" value="Unassembled WGS sequence"/>
</dbReference>
<keyword evidence="9 11" id="KW-0472">Membrane</keyword>
<evidence type="ECO:0000256" key="4">
    <source>
        <dbReference type="ARBA" id="ARBA00013533"/>
    </source>
</evidence>
<dbReference type="PANTHER" id="PTHR47549">
    <property type="entry name" value="GOLGI APPARATUS MEMBRANE PROTEIN TVP38-RELATED"/>
    <property type="match status" value="1"/>
</dbReference>
<evidence type="ECO:0000313" key="14">
    <source>
        <dbReference type="Proteomes" id="UP000029665"/>
    </source>
</evidence>
<feature type="compositionally biased region" description="Basic and acidic residues" evidence="10">
    <location>
        <begin position="286"/>
        <end position="295"/>
    </location>
</feature>
<feature type="compositionally biased region" description="Basic and acidic residues" evidence="10">
    <location>
        <begin position="304"/>
        <end position="339"/>
    </location>
</feature>
<evidence type="ECO:0000256" key="5">
    <source>
        <dbReference type="ARBA" id="ARBA00020673"/>
    </source>
</evidence>
<dbReference type="PANTHER" id="PTHR47549:SF2">
    <property type="entry name" value="GOLGI APPARATUS MEMBRANE PROTEIN TVP38"/>
    <property type="match status" value="1"/>
</dbReference>
<reference evidence="13" key="1">
    <citation type="submission" date="2014-01" db="EMBL/GenBank/DDBJ databases">
        <title>The genome of the white-rot fungus Pycnoporus cinnabarinus: a basidiomycete model with a versatile arsenal for lignocellulosic biomass breakdown.</title>
        <authorList>
            <person name="Levasseur A."/>
            <person name="Lomascolo A."/>
            <person name="Ruiz-Duenas F.J."/>
            <person name="Uzan E."/>
            <person name="Piumi F."/>
            <person name="Kues U."/>
            <person name="Ram A.F.J."/>
            <person name="Murat C."/>
            <person name="Haon M."/>
            <person name="Benoit I."/>
            <person name="Arfi Y."/>
            <person name="Chevret D."/>
            <person name="Drula E."/>
            <person name="Kwon M.J."/>
            <person name="Gouret P."/>
            <person name="Lesage-Meessen L."/>
            <person name="Lombard V."/>
            <person name="Mariette J."/>
            <person name="Noirot C."/>
            <person name="Park J."/>
            <person name="Patyshakuliyeva A."/>
            <person name="Wieneger R.A.B."/>
            <person name="Wosten H.A.B."/>
            <person name="Martin F."/>
            <person name="Coutinho P.M."/>
            <person name="de Vries R."/>
            <person name="Martinez A.T."/>
            <person name="Klopp C."/>
            <person name="Pontarotti P."/>
            <person name="Henrissat B."/>
            <person name="Record E."/>
        </authorList>
    </citation>
    <scope>NUCLEOTIDE SEQUENCE [LARGE SCALE GENOMIC DNA]</scope>
    <source>
        <strain evidence="13">BRFM137</strain>
    </source>
</reference>
<evidence type="ECO:0000259" key="12">
    <source>
        <dbReference type="Pfam" id="PF09335"/>
    </source>
</evidence>
<organism evidence="13 14">
    <name type="scientific">Pycnoporus cinnabarinus</name>
    <name type="common">Cinnabar-red polypore</name>
    <name type="synonym">Trametes cinnabarina</name>
    <dbReference type="NCBI Taxonomy" id="5643"/>
    <lineage>
        <taxon>Eukaryota</taxon>
        <taxon>Fungi</taxon>
        <taxon>Dikarya</taxon>
        <taxon>Basidiomycota</taxon>
        <taxon>Agaricomycotina</taxon>
        <taxon>Agaricomycetes</taxon>
        <taxon>Polyporales</taxon>
        <taxon>Polyporaceae</taxon>
        <taxon>Trametes</taxon>
    </lineage>
</organism>
<dbReference type="Pfam" id="PF09335">
    <property type="entry name" value="VTT_dom"/>
    <property type="match status" value="1"/>
</dbReference>
<evidence type="ECO:0000256" key="11">
    <source>
        <dbReference type="SAM" id="Phobius"/>
    </source>
</evidence>
<keyword evidence="6 11" id="KW-0812">Transmembrane</keyword>
<evidence type="ECO:0000256" key="3">
    <source>
        <dbReference type="ARBA" id="ARBA00008640"/>
    </source>
</evidence>
<feature type="transmembrane region" description="Helical" evidence="11">
    <location>
        <begin position="110"/>
        <end position="133"/>
    </location>
</feature>
<feature type="transmembrane region" description="Helical" evidence="11">
    <location>
        <begin position="32"/>
        <end position="56"/>
    </location>
</feature>
<evidence type="ECO:0000313" key="13">
    <source>
        <dbReference type="EMBL" id="CDO74538.1"/>
    </source>
</evidence>
<keyword evidence="8" id="KW-0333">Golgi apparatus</keyword>
<evidence type="ECO:0000256" key="10">
    <source>
        <dbReference type="SAM" id="MobiDB-lite"/>
    </source>
</evidence>
<dbReference type="OrthoDB" id="166803at2759"/>
<dbReference type="AlphaFoldDB" id="A0A060SQ12"/>
<dbReference type="HOGENOM" id="CLU_819254_0_0_1"/>
<evidence type="ECO:0000256" key="2">
    <source>
        <dbReference type="ARBA" id="ARBA00004653"/>
    </source>
</evidence>
<comment type="function">
    <text evidence="1">Golgi membrane protein involved in vesicular trafficking and spindle migration.</text>
</comment>
<keyword evidence="7 11" id="KW-1133">Transmembrane helix</keyword>
<evidence type="ECO:0000256" key="6">
    <source>
        <dbReference type="ARBA" id="ARBA00022692"/>
    </source>
</evidence>